<evidence type="ECO:0000256" key="2">
    <source>
        <dbReference type="ARBA" id="ARBA00023125"/>
    </source>
</evidence>
<dbReference type="SUPFAM" id="SSF46689">
    <property type="entry name" value="Homeodomain-like"/>
    <property type="match status" value="1"/>
</dbReference>
<gene>
    <name evidence="5" type="ORF">FOTG_18637</name>
</gene>
<feature type="domain" description="HTH CENPB-type" evidence="4">
    <location>
        <begin position="48"/>
        <end position="118"/>
    </location>
</feature>
<keyword evidence="2" id="KW-0238">DNA-binding</keyword>
<dbReference type="InterPro" id="IPR004875">
    <property type="entry name" value="DDE_SF_endonuclease_dom"/>
</dbReference>
<evidence type="ECO:0000256" key="3">
    <source>
        <dbReference type="ARBA" id="ARBA00023242"/>
    </source>
</evidence>
<dbReference type="PANTHER" id="PTHR19303:SF74">
    <property type="entry name" value="POGO TRANSPOSABLE ELEMENT WITH KRAB DOMAIN"/>
    <property type="match status" value="1"/>
</dbReference>
<comment type="subcellular location">
    <subcellularLocation>
        <location evidence="1">Nucleus</location>
    </subcellularLocation>
</comment>
<evidence type="ECO:0000313" key="5">
    <source>
        <dbReference type="EMBL" id="EXM12892.1"/>
    </source>
</evidence>
<sequence length="437" mass="49064">MTKFTEKDMSAALQMVADGISVNKAAAACGINRSTLQDRVKGATTPRQAHELDQKLSVVQERSLRDWIMVQADLGCPVSHQQVRHFANQIAIRNGFPEGVGKHWLSSFMNRNKEVKTLPGKRMDSDRYNGASTELIKAFFMLLLIPAVRIVKQRNRYNVDEVGMMEGIGLNGLFIGSRDKKSVLVRQPGSRSWITILECISATGKVLRPLVIFKGKTVQQQHFPEKLDFLEDWDFTSSEKGWTNNHIALIWLKTVFIPSTKPENPREPRLLILDGHGSHMTQDFLFECYNNNIFPLDVAVFGPLKRAYRKFLSDLASVADSSHIGKITFLYNYDKARKEAITKLNALAGWKAAGLWPVNLAKVLMNPMVTQTPAPVITAISPAKPKNSSLLMTPRSSVQLRRVLQAVPSVVSDDPAVRLLFRKIGSQLDSHNFMIER</sequence>
<dbReference type="Pfam" id="PF05225">
    <property type="entry name" value="HTH_psq"/>
    <property type="match status" value="1"/>
</dbReference>
<name>X0KVT6_FUSOX</name>
<proteinExistence type="predicted"/>
<dbReference type="Pfam" id="PF03184">
    <property type="entry name" value="DDE_1"/>
    <property type="match status" value="1"/>
</dbReference>
<evidence type="ECO:0000256" key="1">
    <source>
        <dbReference type="ARBA" id="ARBA00004123"/>
    </source>
</evidence>
<dbReference type="SMART" id="SM00674">
    <property type="entry name" value="CENPB"/>
    <property type="match status" value="1"/>
</dbReference>
<dbReference type="PANTHER" id="PTHR19303">
    <property type="entry name" value="TRANSPOSON"/>
    <property type="match status" value="1"/>
</dbReference>
<protein>
    <recommendedName>
        <fullName evidence="4">HTH CENPB-type domain-containing protein</fullName>
    </recommendedName>
</protein>
<dbReference type="OrthoDB" id="5396311at2759"/>
<dbReference type="Proteomes" id="UP000030701">
    <property type="component" value="Unassembled WGS sequence"/>
</dbReference>
<reference evidence="5" key="1">
    <citation type="submission" date="2011-11" db="EMBL/GenBank/DDBJ databases">
        <title>The Genome Sequence of Fusarium oxysporum Cotton.</title>
        <authorList>
            <consortium name="The Broad Institute Genome Sequencing Platform"/>
            <person name="Ma L.-J."/>
            <person name="Gale L.R."/>
            <person name="Schwartz D.C."/>
            <person name="Zhou S."/>
            <person name="Corby-Kistler H."/>
            <person name="Young S.K."/>
            <person name="Zeng Q."/>
            <person name="Gargeya S."/>
            <person name="Fitzgerald M."/>
            <person name="Haas B."/>
            <person name="Abouelleil A."/>
            <person name="Alvarado L."/>
            <person name="Arachchi H.M."/>
            <person name="Berlin A."/>
            <person name="Brown A."/>
            <person name="Chapman S.B."/>
            <person name="Chen Z."/>
            <person name="Dunbar C."/>
            <person name="Freedman E."/>
            <person name="Gearin G."/>
            <person name="Goldberg J."/>
            <person name="Griggs A."/>
            <person name="Gujja S."/>
            <person name="Heiman D."/>
            <person name="Howarth C."/>
            <person name="Larson L."/>
            <person name="Lui A."/>
            <person name="MacDonald P.J.P."/>
            <person name="Montmayeur A."/>
            <person name="Murphy C."/>
            <person name="Neiman D."/>
            <person name="Pearson M."/>
            <person name="Priest M."/>
            <person name="Roberts A."/>
            <person name="Saif S."/>
            <person name="Shea T."/>
            <person name="Shenoy N."/>
            <person name="Sisk P."/>
            <person name="Stolte C."/>
            <person name="Sykes S."/>
            <person name="Wortman J."/>
            <person name="Nusbaum C."/>
            <person name="Birren B."/>
        </authorList>
    </citation>
    <scope>NUCLEOTIDE SEQUENCE [LARGE SCALE GENOMIC DNA]</scope>
    <source>
        <strain evidence="5">25433</strain>
    </source>
</reference>
<dbReference type="InterPro" id="IPR007889">
    <property type="entry name" value="HTH_Psq"/>
</dbReference>
<dbReference type="GO" id="GO:0003677">
    <property type="term" value="F:DNA binding"/>
    <property type="evidence" value="ECO:0007669"/>
    <property type="project" value="UniProtKB-KW"/>
</dbReference>
<dbReference type="PROSITE" id="PS51253">
    <property type="entry name" value="HTH_CENPB"/>
    <property type="match status" value="1"/>
</dbReference>
<dbReference type="InterPro" id="IPR006600">
    <property type="entry name" value="HTH_CenpB_DNA-bd_dom"/>
</dbReference>
<organism evidence="5">
    <name type="scientific">Fusarium oxysporum f. sp. vasinfectum 25433</name>
    <dbReference type="NCBI Taxonomy" id="1089449"/>
    <lineage>
        <taxon>Eukaryota</taxon>
        <taxon>Fungi</taxon>
        <taxon>Dikarya</taxon>
        <taxon>Ascomycota</taxon>
        <taxon>Pezizomycotina</taxon>
        <taxon>Sordariomycetes</taxon>
        <taxon>Hypocreomycetidae</taxon>
        <taxon>Hypocreales</taxon>
        <taxon>Nectriaceae</taxon>
        <taxon>Fusarium</taxon>
        <taxon>Fusarium oxysporum species complex</taxon>
    </lineage>
</organism>
<reference evidence="5" key="2">
    <citation type="submission" date="2012-05" db="EMBL/GenBank/DDBJ databases">
        <title>The Genome Annotation of Fusarium oxysporum Cotton.</title>
        <authorList>
            <consortium name="The Broad Institute Genomics Platform"/>
            <person name="Ma L.-J."/>
            <person name="Corby-Kistler H."/>
            <person name="Broz K."/>
            <person name="Gale L.R."/>
            <person name="Jonkers W."/>
            <person name="O'Donnell K."/>
            <person name="Ploetz R."/>
            <person name="Steinberg C."/>
            <person name="Schwartz D.C."/>
            <person name="VanEtten H."/>
            <person name="Zhou S."/>
            <person name="Young S.K."/>
            <person name="Zeng Q."/>
            <person name="Gargeya S."/>
            <person name="Fitzgerald M."/>
            <person name="Abouelleil A."/>
            <person name="Alvarado L."/>
            <person name="Chapman S.B."/>
            <person name="Gainer-Dewar J."/>
            <person name="Goldberg J."/>
            <person name="Griggs A."/>
            <person name="Gujja S."/>
            <person name="Hansen M."/>
            <person name="Howarth C."/>
            <person name="Imamovic A."/>
            <person name="Ireland A."/>
            <person name="Larimer J."/>
            <person name="McCowan C."/>
            <person name="Murphy C."/>
            <person name="Pearson M."/>
            <person name="Poon T.W."/>
            <person name="Priest M."/>
            <person name="Roberts A."/>
            <person name="Saif S."/>
            <person name="Shea T."/>
            <person name="Sykes S."/>
            <person name="Wortman J."/>
            <person name="Nusbaum C."/>
            <person name="Birren B."/>
        </authorList>
    </citation>
    <scope>NUCLEOTIDE SEQUENCE</scope>
    <source>
        <strain evidence="5">25433</strain>
    </source>
</reference>
<dbReference type="Gene3D" id="1.10.10.60">
    <property type="entry name" value="Homeodomain-like"/>
    <property type="match status" value="1"/>
</dbReference>
<accession>X0KVT6</accession>
<dbReference type="InterPro" id="IPR050863">
    <property type="entry name" value="CenT-Element_Derived"/>
</dbReference>
<dbReference type="Pfam" id="PF03221">
    <property type="entry name" value="HTH_Tnp_Tc5"/>
    <property type="match status" value="1"/>
</dbReference>
<dbReference type="HOGENOM" id="CLU_013929_20_3_1"/>
<dbReference type="AlphaFoldDB" id="X0KVT6"/>
<dbReference type="EMBL" id="JH658214">
    <property type="protein sequence ID" value="EXM12892.1"/>
    <property type="molecule type" value="Genomic_DNA"/>
</dbReference>
<dbReference type="InterPro" id="IPR009057">
    <property type="entry name" value="Homeodomain-like_sf"/>
</dbReference>
<keyword evidence="3" id="KW-0539">Nucleus</keyword>
<evidence type="ECO:0000259" key="4">
    <source>
        <dbReference type="PROSITE" id="PS51253"/>
    </source>
</evidence>
<dbReference type="GO" id="GO:0005634">
    <property type="term" value="C:nucleus"/>
    <property type="evidence" value="ECO:0007669"/>
    <property type="project" value="UniProtKB-SubCell"/>
</dbReference>